<dbReference type="GO" id="GO:0005768">
    <property type="term" value="C:endosome"/>
    <property type="evidence" value="ECO:0007669"/>
    <property type="project" value="TreeGrafter"/>
</dbReference>
<dbReference type="Ensembl" id="ENSCHIT00000033246.1">
    <property type="protein sequence ID" value="ENSCHIP00000025384.1"/>
    <property type="gene ID" value="ENSCHIG00000022160.1"/>
</dbReference>
<evidence type="ECO:0000313" key="2">
    <source>
        <dbReference type="Proteomes" id="UP000291000"/>
    </source>
</evidence>
<dbReference type="PANTHER" id="PTHR45850:SF4">
    <property type="entry name" value="SORTING NEXIN-6"/>
    <property type="match status" value="1"/>
</dbReference>
<reference evidence="1 2" key="1">
    <citation type="submission" date="2016-04" db="EMBL/GenBank/DDBJ databases">
        <title>Polished mammalian reference genomes with single-molecule sequencing and chromosome conformation capture applied to the Capra hircus genome.</title>
        <authorList>
            <person name="Bickhart D.M."/>
            <person name="Koren S."/>
            <person name="Rosen B."/>
            <person name="Hastie A."/>
            <person name="Liachko I."/>
            <person name="Sullivan S.T."/>
            <person name="Burton J."/>
            <person name="Sayre B.L."/>
            <person name="Huson H.J."/>
            <person name="Lee J."/>
            <person name="Lam E."/>
            <person name="Kelley C.M."/>
            <person name="Hutchison J.L."/>
            <person name="Zhou Y."/>
            <person name="Sun J."/>
            <person name="Crisa A."/>
            <person name="Schwartz J.C."/>
            <person name="Hammond J.A."/>
            <person name="Schroeder S.G."/>
            <person name="Liu G.E."/>
            <person name="Dunham M."/>
            <person name="Shendure J."/>
            <person name="Sonstegard T.S."/>
            <person name="Phillippy A.M."/>
            <person name="Van Tassell C.P."/>
            <person name="Smith T.P."/>
        </authorList>
    </citation>
    <scope>NUCLEOTIDE SEQUENCE [LARGE SCALE GENOMIC DNA]</scope>
</reference>
<dbReference type="Gene3D" id="3.30.1520.10">
    <property type="entry name" value="Phox-like domain"/>
    <property type="match status" value="1"/>
</dbReference>
<reference evidence="1" key="2">
    <citation type="submission" date="2025-08" db="UniProtKB">
        <authorList>
            <consortium name="Ensembl"/>
        </authorList>
    </citation>
    <scope>IDENTIFICATION</scope>
</reference>
<proteinExistence type="predicted"/>
<dbReference type="STRING" id="9925.ENSCHIP00000025384"/>
<dbReference type="GO" id="GO:0042147">
    <property type="term" value="P:retrograde transport, endosome to Golgi"/>
    <property type="evidence" value="ECO:0007669"/>
    <property type="project" value="TreeGrafter"/>
</dbReference>
<dbReference type="InterPro" id="IPR036871">
    <property type="entry name" value="PX_dom_sf"/>
</dbReference>
<dbReference type="PANTHER" id="PTHR45850">
    <property type="entry name" value="SORTING NEXIN FAMILY MEMBER"/>
    <property type="match status" value="1"/>
</dbReference>
<sequence>MMEDLNNSPNFLSERILDLNDAALWGDISDSLCEREKVKFTVHTKKHEKFTWLNDSSVANEDYAGYTIHPALPRPDCDASSEELQKLGKGEGSMTKEEFTKMKQELEKTVAMHEVFLCYAAARPILRKDLNFYNFLEFNKDLSVRGKRMKKRNLKISLKTWLISADGVVVSGVKAGTSAKSDRITRSEKSAGNDCNRMGSSLSALGTQDSTNTFSEPFDKTGKIEAQVSADEDLKLPDLLQYYLIEFKLLQISSIGDCIIKMLTKKIKTLCRLRCPKQLCCQKLEKISESAKQECTDFKTKRVTAFRKKKSLELKHAKGNHSCYRIAWRCYGDT</sequence>
<dbReference type="EMBL" id="LWLT01000005">
    <property type="status" value="NOT_ANNOTATED_CDS"/>
    <property type="molecule type" value="Genomic_DNA"/>
</dbReference>
<reference evidence="1" key="3">
    <citation type="submission" date="2025-09" db="UniProtKB">
        <authorList>
            <consortium name="Ensembl"/>
        </authorList>
    </citation>
    <scope>IDENTIFICATION</scope>
</reference>
<dbReference type="AlphaFoldDB" id="A0A452FM64"/>
<keyword evidence="2" id="KW-1185">Reference proteome</keyword>
<accession>A0A452FM64</accession>
<dbReference type="GeneTree" id="ENSGT00940000154940"/>
<evidence type="ECO:0000313" key="1">
    <source>
        <dbReference type="Ensembl" id="ENSCHIP00000025384.1"/>
    </source>
</evidence>
<organism evidence="1 2">
    <name type="scientific">Capra hircus</name>
    <name type="common">Goat</name>
    <dbReference type="NCBI Taxonomy" id="9925"/>
    <lineage>
        <taxon>Eukaryota</taxon>
        <taxon>Metazoa</taxon>
        <taxon>Chordata</taxon>
        <taxon>Craniata</taxon>
        <taxon>Vertebrata</taxon>
        <taxon>Euteleostomi</taxon>
        <taxon>Mammalia</taxon>
        <taxon>Eutheria</taxon>
        <taxon>Laurasiatheria</taxon>
        <taxon>Artiodactyla</taxon>
        <taxon>Ruminantia</taxon>
        <taxon>Pecora</taxon>
        <taxon>Bovidae</taxon>
        <taxon>Caprinae</taxon>
        <taxon>Capra</taxon>
    </lineage>
</organism>
<protein>
    <submittedName>
        <fullName evidence="1">Uncharacterized protein</fullName>
    </submittedName>
</protein>
<name>A0A452FM64_CAPHI</name>
<dbReference type="GO" id="GO:0005829">
    <property type="term" value="C:cytosol"/>
    <property type="evidence" value="ECO:0007669"/>
    <property type="project" value="GOC"/>
</dbReference>
<dbReference type="GO" id="GO:0035091">
    <property type="term" value="F:phosphatidylinositol binding"/>
    <property type="evidence" value="ECO:0007669"/>
    <property type="project" value="InterPro"/>
</dbReference>
<dbReference type="Proteomes" id="UP000291000">
    <property type="component" value="Chromosome 5"/>
</dbReference>
<dbReference type="GO" id="GO:0034452">
    <property type="term" value="F:dynactin binding"/>
    <property type="evidence" value="ECO:0007669"/>
    <property type="project" value="TreeGrafter"/>
</dbReference>